<gene>
    <name evidence="7" type="ORF">M595_3586</name>
</gene>
<feature type="transmembrane region" description="Helical" evidence="6">
    <location>
        <begin position="12"/>
        <end position="32"/>
    </location>
</feature>
<feature type="transmembrane region" description="Helical" evidence="6">
    <location>
        <begin position="124"/>
        <end position="147"/>
    </location>
</feature>
<feature type="transmembrane region" description="Helical" evidence="6">
    <location>
        <begin position="93"/>
        <end position="118"/>
    </location>
</feature>
<dbReference type="AlphaFoldDB" id="U7QJ58"/>
<dbReference type="EMBL" id="AUZM01000036">
    <property type="protein sequence ID" value="ERT06446.1"/>
    <property type="molecule type" value="Genomic_DNA"/>
</dbReference>
<comment type="subcellular location">
    <subcellularLocation>
        <location evidence="1">Membrane</location>
        <topology evidence="1">Multi-pass membrane protein</topology>
    </subcellularLocation>
</comment>
<organism evidence="7 8">
    <name type="scientific">Lyngbya aestuarii BL J</name>
    <dbReference type="NCBI Taxonomy" id="1348334"/>
    <lineage>
        <taxon>Bacteria</taxon>
        <taxon>Bacillati</taxon>
        <taxon>Cyanobacteriota</taxon>
        <taxon>Cyanophyceae</taxon>
        <taxon>Oscillatoriophycideae</taxon>
        <taxon>Oscillatoriales</taxon>
        <taxon>Microcoleaceae</taxon>
        <taxon>Lyngbya</taxon>
    </lineage>
</organism>
<dbReference type="PANTHER" id="PTHR42893:SF46">
    <property type="entry name" value="PROTEIN DETOXIFICATION 44, CHLOROPLASTIC"/>
    <property type="match status" value="1"/>
</dbReference>
<dbReference type="GO" id="GO:0015297">
    <property type="term" value="F:antiporter activity"/>
    <property type="evidence" value="ECO:0007669"/>
    <property type="project" value="InterPro"/>
</dbReference>
<feature type="transmembrane region" description="Helical" evidence="6">
    <location>
        <begin position="238"/>
        <end position="256"/>
    </location>
</feature>
<feature type="transmembrane region" description="Helical" evidence="6">
    <location>
        <begin position="205"/>
        <end position="226"/>
    </location>
</feature>
<sequence>MGWFLGREQGGKVFLLSAVSNGSNVILDYFFIRQWGWESAGAGAATALSQYLMLLIGLLLVAWEKPFPQIKILAGRILNREALKASFLLNTNILIRTFALISTFALFTNLSSAFGIMVLTTNTLLMQAVTLSVYFLDGLAFATESLAGSYKGEGSKQQLIRLVKLSGSLSLGMGLGLAIIFVLIPGFVFGLLTNHSDVISGIDHYVFWLLPVLGLGSIAFMLDGYFLGLTEGRILRDCALIATLVGCIAMAINAWQFHSSHLLWLALSLFMGTRVLTLGLKVPLTWDKLSVSREPEIGK</sequence>
<evidence type="ECO:0000256" key="1">
    <source>
        <dbReference type="ARBA" id="ARBA00004141"/>
    </source>
</evidence>
<evidence type="ECO:0000256" key="6">
    <source>
        <dbReference type="SAM" id="Phobius"/>
    </source>
</evidence>
<comment type="similarity">
    <text evidence="2">Belongs to the multi antimicrobial extrusion (MATE) (TC 2.A.66.1) family.</text>
</comment>
<name>U7QJ58_9CYAN</name>
<dbReference type="Pfam" id="PF01554">
    <property type="entry name" value="MatE"/>
    <property type="match status" value="1"/>
</dbReference>
<dbReference type="GO" id="GO:0005886">
    <property type="term" value="C:plasma membrane"/>
    <property type="evidence" value="ECO:0007669"/>
    <property type="project" value="TreeGrafter"/>
</dbReference>
<evidence type="ECO:0000256" key="3">
    <source>
        <dbReference type="ARBA" id="ARBA00022692"/>
    </source>
</evidence>
<dbReference type="PANTHER" id="PTHR42893">
    <property type="entry name" value="PROTEIN DETOXIFICATION 44, CHLOROPLASTIC-RELATED"/>
    <property type="match status" value="1"/>
</dbReference>
<keyword evidence="8" id="KW-1185">Reference proteome</keyword>
<keyword evidence="3 6" id="KW-0812">Transmembrane</keyword>
<feature type="transmembrane region" description="Helical" evidence="6">
    <location>
        <begin position="262"/>
        <end position="280"/>
    </location>
</feature>
<keyword evidence="4 6" id="KW-1133">Transmembrane helix</keyword>
<evidence type="ECO:0000256" key="4">
    <source>
        <dbReference type="ARBA" id="ARBA00022989"/>
    </source>
</evidence>
<evidence type="ECO:0000256" key="2">
    <source>
        <dbReference type="ARBA" id="ARBA00010199"/>
    </source>
</evidence>
<evidence type="ECO:0000313" key="7">
    <source>
        <dbReference type="EMBL" id="ERT06446.1"/>
    </source>
</evidence>
<comment type="caution">
    <text evidence="7">The sequence shown here is derived from an EMBL/GenBank/DDBJ whole genome shotgun (WGS) entry which is preliminary data.</text>
</comment>
<evidence type="ECO:0000313" key="8">
    <source>
        <dbReference type="Proteomes" id="UP000017127"/>
    </source>
</evidence>
<keyword evidence="5 6" id="KW-0472">Membrane</keyword>
<dbReference type="GO" id="GO:0042910">
    <property type="term" value="F:xenobiotic transmembrane transporter activity"/>
    <property type="evidence" value="ECO:0007669"/>
    <property type="project" value="InterPro"/>
</dbReference>
<dbReference type="Proteomes" id="UP000017127">
    <property type="component" value="Unassembled WGS sequence"/>
</dbReference>
<dbReference type="InterPro" id="IPR002528">
    <property type="entry name" value="MATE_fam"/>
</dbReference>
<feature type="transmembrane region" description="Helical" evidence="6">
    <location>
        <begin position="168"/>
        <end position="193"/>
    </location>
</feature>
<evidence type="ECO:0000256" key="5">
    <source>
        <dbReference type="ARBA" id="ARBA00023136"/>
    </source>
</evidence>
<dbReference type="InterPro" id="IPR044644">
    <property type="entry name" value="DinF-like"/>
</dbReference>
<proteinExistence type="inferred from homology"/>
<reference evidence="7 8" key="1">
    <citation type="journal article" date="2013" name="Front. Microbiol.">
        <title>Comparative genomic analyses of the cyanobacterium, Lyngbya aestuarii BL J, a powerful hydrogen producer.</title>
        <authorList>
            <person name="Kothari A."/>
            <person name="Vaughn M."/>
            <person name="Garcia-Pichel F."/>
        </authorList>
    </citation>
    <scope>NUCLEOTIDE SEQUENCE [LARGE SCALE GENOMIC DNA]</scope>
    <source>
        <strain evidence="7 8">BL J</strain>
    </source>
</reference>
<dbReference type="PATRIC" id="fig|1348334.3.peg.3469"/>
<accession>U7QJ58</accession>
<protein>
    <submittedName>
        <fullName evidence="7">MatE family protein</fullName>
    </submittedName>
</protein>
<feature type="transmembrane region" description="Helical" evidence="6">
    <location>
        <begin position="44"/>
        <end position="63"/>
    </location>
</feature>